<evidence type="ECO:0000313" key="2">
    <source>
        <dbReference type="Proteomes" id="UP001443914"/>
    </source>
</evidence>
<dbReference type="PANTHER" id="PTHR34145:SF68">
    <property type="entry name" value="FBD DOMAIN-CONTAINING PROTEIN"/>
    <property type="match status" value="1"/>
</dbReference>
<comment type="caution">
    <text evidence="1">The sequence shown here is derived from an EMBL/GenBank/DDBJ whole genome shotgun (WGS) entry which is preliminary data.</text>
</comment>
<dbReference type="EMBL" id="JBDFQZ010000002">
    <property type="protein sequence ID" value="KAK9747997.1"/>
    <property type="molecule type" value="Genomic_DNA"/>
</dbReference>
<name>A0AAW1MUU1_SAPOF</name>
<sequence length="234" mass="26557">MENRFKISASSLTSLKCIGLGISSLHLEHVPHLSELSVGTNEFCSTILQTGFLREGYVSRLKRLEFAMSAEDVRVSVNYPLEFATSLDVEELKVELPGGNDACFLWPLLLIKAAPFLRKFSAKIHRVPNKTDPTRQLHEERLIPLRNAAKRVQHHRYLKTVELEDYRSCSSGVELVQHLLGVSDVLEQIPVYPSYSCIKREAERIATWLPPSSEAKLIINDRGIQNQIDSFWSL</sequence>
<accession>A0AAW1MUU1</accession>
<dbReference type="PANTHER" id="PTHR34145">
    <property type="entry name" value="OS02G0105600 PROTEIN"/>
    <property type="match status" value="1"/>
</dbReference>
<evidence type="ECO:0000313" key="1">
    <source>
        <dbReference type="EMBL" id="KAK9747997.1"/>
    </source>
</evidence>
<gene>
    <name evidence="1" type="ORF">RND81_02G029100</name>
</gene>
<proteinExistence type="predicted"/>
<reference evidence="1" key="1">
    <citation type="submission" date="2024-03" db="EMBL/GenBank/DDBJ databases">
        <title>WGS assembly of Saponaria officinalis var. Norfolk2.</title>
        <authorList>
            <person name="Jenkins J."/>
            <person name="Shu S."/>
            <person name="Grimwood J."/>
            <person name="Barry K."/>
            <person name="Goodstein D."/>
            <person name="Schmutz J."/>
            <person name="Leebens-Mack J."/>
            <person name="Osbourn A."/>
        </authorList>
    </citation>
    <scope>NUCLEOTIDE SEQUENCE [LARGE SCALE GENOMIC DNA]</scope>
    <source>
        <strain evidence="1">JIC</strain>
    </source>
</reference>
<protein>
    <submittedName>
        <fullName evidence="1">Uncharacterized protein</fullName>
    </submittedName>
</protein>
<dbReference type="InterPro" id="IPR053772">
    <property type="entry name" value="At1g61320/At1g61330-like"/>
</dbReference>
<dbReference type="Proteomes" id="UP001443914">
    <property type="component" value="Unassembled WGS sequence"/>
</dbReference>
<keyword evidence="2" id="KW-1185">Reference proteome</keyword>
<dbReference type="AlphaFoldDB" id="A0AAW1MUU1"/>
<organism evidence="1 2">
    <name type="scientific">Saponaria officinalis</name>
    <name type="common">Common soapwort</name>
    <name type="synonym">Lychnis saponaria</name>
    <dbReference type="NCBI Taxonomy" id="3572"/>
    <lineage>
        <taxon>Eukaryota</taxon>
        <taxon>Viridiplantae</taxon>
        <taxon>Streptophyta</taxon>
        <taxon>Embryophyta</taxon>
        <taxon>Tracheophyta</taxon>
        <taxon>Spermatophyta</taxon>
        <taxon>Magnoliopsida</taxon>
        <taxon>eudicotyledons</taxon>
        <taxon>Gunneridae</taxon>
        <taxon>Pentapetalae</taxon>
        <taxon>Caryophyllales</taxon>
        <taxon>Caryophyllaceae</taxon>
        <taxon>Caryophylleae</taxon>
        <taxon>Saponaria</taxon>
    </lineage>
</organism>